<comment type="caution">
    <text evidence="1">The sequence shown here is derived from an EMBL/GenBank/DDBJ whole genome shotgun (WGS) entry which is preliminary data.</text>
</comment>
<organism evidence="1">
    <name type="scientific">Picea glauca</name>
    <name type="common">White spruce</name>
    <name type="synonym">Pinus glauca</name>
    <dbReference type="NCBI Taxonomy" id="3330"/>
    <lineage>
        <taxon>Eukaryota</taxon>
        <taxon>Viridiplantae</taxon>
        <taxon>Streptophyta</taxon>
        <taxon>Embryophyta</taxon>
        <taxon>Tracheophyta</taxon>
        <taxon>Spermatophyta</taxon>
        <taxon>Pinopsida</taxon>
        <taxon>Pinidae</taxon>
        <taxon>Conifers I</taxon>
        <taxon>Pinales</taxon>
        <taxon>Pinaceae</taxon>
        <taxon>Picea</taxon>
    </lineage>
</organism>
<sequence>MVHRKVGYLWKRPPPGFRFPPRPVSGFLGSMHLHSHVVGSSPALFLIHPRSFLYIRLTTLSDAPLIGCSYARFAPLRPP</sequence>
<dbReference type="AlphaFoldDB" id="A0A101M5G3"/>
<keyword evidence="1" id="KW-0496">Mitochondrion</keyword>
<dbReference type="EMBL" id="LKAM01000001">
    <property type="protein sequence ID" value="KUM51180.1"/>
    <property type="molecule type" value="Genomic_DNA"/>
</dbReference>
<name>A0A101M5G3_PICGL</name>
<evidence type="ECO:0000313" key="1">
    <source>
        <dbReference type="EMBL" id="KUM51180.1"/>
    </source>
</evidence>
<geneLocation type="mitochondrion" evidence="1"/>
<reference evidence="1" key="1">
    <citation type="journal article" date="2015" name="Genome Biol. Evol.">
        <title>Organellar Genomes of White Spruce (Picea glauca): Assembly and Annotation.</title>
        <authorList>
            <person name="Jackman S.D."/>
            <person name="Warren R.L."/>
            <person name="Gibb E.A."/>
            <person name="Vandervalk B.P."/>
            <person name="Mohamadi H."/>
            <person name="Chu J."/>
            <person name="Raymond A."/>
            <person name="Pleasance S."/>
            <person name="Coope R."/>
            <person name="Wildung M.R."/>
            <person name="Ritland C.E."/>
            <person name="Bousquet J."/>
            <person name="Jones S.J."/>
            <person name="Bohlmann J."/>
            <person name="Birol I."/>
        </authorList>
    </citation>
    <scope>NUCLEOTIDE SEQUENCE [LARGE SCALE GENOMIC DNA]</scope>
    <source>
        <tissue evidence="1">Flushing bud</tissue>
    </source>
</reference>
<accession>A0A101M5G3</accession>
<protein>
    <submittedName>
        <fullName evidence="1">Uncharacterized protein</fullName>
    </submittedName>
</protein>
<gene>
    <name evidence="1" type="ORF">ABT39_MTgene1026</name>
</gene>
<proteinExistence type="predicted"/>